<proteinExistence type="predicted"/>
<dbReference type="RefSeq" id="WP_038619856.1">
    <property type="nucleotide sequence ID" value="NZ_CP009553.3"/>
</dbReference>
<keyword evidence="2" id="KW-0812">Transmembrane</keyword>
<evidence type="ECO:0000256" key="1">
    <source>
        <dbReference type="SAM" id="MobiDB-lite"/>
    </source>
</evidence>
<accession>A0A378YT30</accession>
<organism evidence="3 4">
    <name type="scientific">Pandoraea pnomenusa</name>
    <dbReference type="NCBI Taxonomy" id="93220"/>
    <lineage>
        <taxon>Bacteria</taxon>
        <taxon>Pseudomonadati</taxon>
        <taxon>Pseudomonadota</taxon>
        <taxon>Betaproteobacteria</taxon>
        <taxon>Burkholderiales</taxon>
        <taxon>Burkholderiaceae</taxon>
        <taxon>Pandoraea</taxon>
    </lineage>
</organism>
<dbReference type="Proteomes" id="UP000254573">
    <property type="component" value="Unassembled WGS sequence"/>
</dbReference>
<protein>
    <submittedName>
        <fullName evidence="3">Type III secretion system protein SsaD</fullName>
    </submittedName>
</protein>
<evidence type="ECO:0000313" key="3">
    <source>
        <dbReference type="EMBL" id="SUA80316.1"/>
    </source>
</evidence>
<feature type="region of interest" description="Disordered" evidence="1">
    <location>
        <begin position="111"/>
        <end position="161"/>
    </location>
</feature>
<dbReference type="EMBL" id="UGSG01000001">
    <property type="protein sequence ID" value="SUA80316.1"/>
    <property type="molecule type" value="Genomic_DNA"/>
</dbReference>
<evidence type="ECO:0000256" key="2">
    <source>
        <dbReference type="SAM" id="Phobius"/>
    </source>
</evidence>
<gene>
    <name evidence="3" type="ORF">NCTC13160_03678</name>
</gene>
<dbReference type="NCBIfam" id="TIGR02500">
    <property type="entry name" value="type_III_yscD"/>
    <property type="match status" value="1"/>
</dbReference>
<dbReference type="AlphaFoldDB" id="A0A378YT30"/>
<sequence>MLTMTLLDGPLAGRPMPLPAGMLTIGDADSDIAVTLEHGARVTLSVDDDGVRLLTAAPLWVDGVPVASPDDNWCDDGDGDGAAARPPSAPDTSCLPLHAVIDLAGMAFRLDDGSDPTPCPMPPRPARRPAAPRSLAPSHKPQVARRSLASPDARAARRPRRHRGSLPWIAVAGVSSLIVAAGAAMWRTGSTGQAPGAPEPDALSALAARIAPNVVLANRDGAVRLTGGCIDDDARARLRAEARWLGKTVSDETWCPANAIETTRTVLRLHGFATAHVEAAPDGEIVVSGPFVADARWRAASDALDALALPYGWRVAEGSADALDRLVRTLRNAGQLRGLDISRDRRGWRLTGALPPGRQAALKGIVDTWNRSADASPARIEPLPPTIPTLAETGFSAPLVSIGGSPEAPSLTLADGTRLAQGVRLPGGTRIVAIYADGVSIGAPDRLYYLPLTPETHLGDAPDAA</sequence>
<reference evidence="3 4" key="1">
    <citation type="submission" date="2018-06" db="EMBL/GenBank/DDBJ databases">
        <authorList>
            <consortium name="Pathogen Informatics"/>
            <person name="Doyle S."/>
        </authorList>
    </citation>
    <scope>NUCLEOTIDE SEQUENCE [LARGE SCALE GENOMIC DNA]</scope>
    <source>
        <strain evidence="3 4">NCTC13160</strain>
    </source>
</reference>
<name>A0A378YT30_9BURK</name>
<evidence type="ECO:0000313" key="4">
    <source>
        <dbReference type="Proteomes" id="UP000254573"/>
    </source>
</evidence>
<feature type="compositionally biased region" description="Low complexity" evidence="1">
    <location>
        <begin position="144"/>
        <end position="153"/>
    </location>
</feature>
<dbReference type="STRING" id="93220.A6P55_15830"/>
<dbReference type="InterPro" id="IPR012843">
    <property type="entry name" value="YscD"/>
</dbReference>
<dbReference type="KEGG" id="ppnm:LV28_18630"/>
<keyword evidence="2" id="KW-1133">Transmembrane helix</keyword>
<dbReference type="OrthoDB" id="7066518at2"/>
<keyword evidence="2" id="KW-0472">Membrane</keyword>
<feature type="transmembrane region" description="Helical" evidence="2">
    <location>
        <begin position="166"/>
        <end position="186"/>
    </location>
</feature>
<feature type="compositionally biased region" description="Low complexity" evidence="1">
    <location>
        <begin position="128"/>
        <end position="137"/>
    </location>
</feature>